<feature type="non-terminal residue" evidence="1">
    <location>
        <position position="1"/>
    </location>
</feature>
<accession>A0A8H7R5K1</accession>
<proteinExistence type="predicted"/>
<gene>
    <name evidence="1" type="ORF">INT47_002583</name>
</gene>
<organism evidence="1 2">
    <name type="scientific">Mucor saturninus</name>
    <dbReference type="NCBI Taxonomy" id="64648"/>
    <lineage>
        <taxon>Eukaryota</taxon>
        <taxon>Fungi</taxon>
        <taxon>Fungi incertae sedis</taxon>
        <taxon>Mucoromycota</taxon>
        <taxon>Mucoromycotina</taxon>
        <taxon>Mucoromycetes</taxon>
        <taxon>Mucorales</taxon>
        <taxon>Mucorineae</taxon>
        <taxon>Mucoraceae</taxon>
        <taxon>Mucor</taxon>
    </lineage>
</organism>
<evidence type="ECO:0000313" key="1">
    <source>
        <dbReference type="EMBL" id="KAG2204959.1"/>
    </source>
</evidence>
<name>A0A8H7R5K1_9FUNG</name>
<comment type="caution">
    <text evidence="1">The sequence shown here is derived from an EMBL/GenBank/DDBJ whole genome shotgun (WGS) entry which is preliminary data.</text>
</comment>
<dbReference type="EMBL" id="JAEPRD010000040">
    <property type="protein sequence ID" value="KAG2204959.1"/>
    <property type="molecule type" value="Genomic_DNA"/>
</dbReference>
<evidence type="ECO:0000313" key="2">
    <source>
        <dbReference type="Proteomes" id="UP000603453"/>
    </source>
</evidence>
<dbReference type="Proteomes" id="UP000603453">
    <property type="component" value="Unassembled WGS sequence"/>
</dbReference>
<reference evidence="1" key="1">
    <citation type="submission" date="2020-12" db="EMBL/GenBank/DDBJ databases">
        <title>Metabolic potential, ecology and presence of endohyphal bacteria is reflected in genomic diversity of Mucoromycotina.</title>
        <authorList>
            <person name="Muszewska A."/>
            <person name="Okrasinska A."/>
            <person name="Steczkiewicz K."/>
            <person name="Drgas O."/>
            <person name="Orlowska M."/>
            <person name="Perlinska-Lenart U."/>
            <person name="Aleksandrzak-Piekarczyk T."/>
            <person name="Szatraj K."/>
            <person name="Zielenkiewicz U."/>
            <person name="Pilsyk S."/>
            <person name="Malc E."/>
            <person name="Mieczkowski P."/>
            <person name="Kruszewska J.S."/>
            <person name="Biernat P."/>
            <person name="Pawlowska J."/>
        </authorList>
    </citation>
    <scope>NUCLEOTIDE SEQUENCE</scope>
    <source>
        <strain evidence="1">WA0000017839</strain>
    </source>
</reference>
<dbReference type="OrthoDB" id="59470at2759"/>
<protein>
    <submittedName>
        <fullName evidence="1">Uncharacterized protein</fullName>
    </submittedName>
</protein>
<dbReference type="AlphaFoldDB" id="A0A8H7R5K1"/>
<keyword evidence="2" id="KW-1185">Reference proteome</keyword>
<sequence>KRAHDNSLEYDGPPYGLPRKKFISEESFAREMAAMTLDPMHPQVYQFTEDPSSEPEFMSLDANGQVIIDVDENGLPMEIRPGENKPRIPNFVLGNPELTDPRDILAYQNILKALNHKPHKHIAIEVFFNSK</sequence>